<dbReference type="EMBL" id="BAAAHQ010000018">
    <property type="protein sequence ID" value="GAA0932569.1"/>
    <property type="molecule type" value="Genomic_DNA"/>
</dbReference>
<reference evidence="4" key="1">
    <citation type="journal article" date="2019" name="Int. J. Syst. Evol. Microbiol.">
        <title>The Global Catalogue of Microorganisms (GCM) 10K type strain sequencing project: providing services to taxonomists for standard genome sequencing and annotation.</title>
        <authorList>
            <consortium name="The Broad Institute Genomics Platform"/>
            <consortium name="The Broad Institute Genome Sequencing Center for Infectious Disease"/>
            <person name="Wu L."/>
            <person name="Ma J."/>
        </authorList>
    </citation>
    <scope>NUCLEOTIDE SEQUENCE [LARGE SCALE GENOMIC DNA]</scope>
    <source>
        <strain evidence="4">JCM 11136</strain>
    </source>
</reference>
<evidence type="ECO:0000313" key="4">
    <source>
        <dbReference type="Proteomes" id="UP001501578"/>
    </source>
</evidence>
<feature type="transmembrane region" description="Helical" evidence="2">
    <location>
        <begin position="12"/>
        <end position="31"/>
    </location>
</feature>
<keyword evidence="2" id="KW-0472">Membrane</keyword>
<feature type="transmembrane region" description="Helical" evidence="2">
    <location>
        <begin position="43"/>
        <end position="60"/>
    </location>
</feature>
<accession>A0ABP4A772</accession>
<feature type="compositionally biased region" description="Pro residues" evidence="1">
    <location>
        <begin position="144"/>
        <end position="159"/>
    </location>
</feature>
<keyword evidence="2" id="KW-1133">Transmembrane helix</keyword>
<dbReference type="Proteomes" id="UP001501578">
    <property type="component" value="Unassembled WGS sequence"/>
</dbReference>
<organism evidence="3 4">
    <name type="scientific">Nonomuraea longicatena</name>
    <dbReference type="NCBI Taxonomy" id="83682"/>
    <lineage>
        <taxon>Bacteria</taxon>
        <taxon>Bacillati</taxon>
        <taxon>Actinomycetota</taxon>
        <taxon>Actinomycetes</taxon>
        <taxon>Streptosporangiales</taxon>
        <taxon>Streptosporangiaceae</taxon>
        <taxon>Nonomuraea</taxon>
    </lineage>
</organism>
<evidence type="ECO:0000256" key="2">
    <source>
        <dbReference type="SAM" id="Phobius"/>
    </source>
</evidence>
<gene>
    <name evidence="3" type="ORF">GCM10009560_38310</name>
</gene>
<proteinExistence type="predicted"/>
<comment type="caution">
    <text evidence="3">The sequence shown here is derived from an EMBL/GenBank/DDBJ whole genome shotgun (WGS) entry which is preliminary data.</text>
</comment>
<evidence type="ECO:0000313" key="3">
    <source>
        <dbReference type="EMBL" id="GAA0932569.1"/>
    </source>
</evidence>
<feature type="transmembrane region" description="Helical" evidence="2">
    <location>
        <begin position="67"/>
        <end position="89"/>
    </location>
</feature>
<feature type="transmembrane region" description="Helical" evidence="2">
    <location>
        <begin position="109"/>
        <end position="130"/>
    </location>
</feature>
<keyword evidence="2" id="KW-0812">Transmembrane</keyword>
<sequence length="193" mass="20320">MSNGARHALGALLGILLPTLVTVGLMFGAGGFTSSYREYTPPLLPALLIILTAVPLAFLFSSRISPVASLIAGLGYTLLGLIPVLEFSLKTALVPLNALPVDIARGYSTVAYSGMLLLLGATLLVASAFPSRWRSPRPARHAAPYPPPPGYGPPPPRQQQPPQGSMFQPQPPRPSGPPATGGQEDVTRPMHRD</sequence>
<evidence type="ECO:0008006" key="5">
    <source>
        <dbReference type="Google" id="ProtNLM"/>
    </source>
</evidence>
<evidence type="ECO:0000256" key="1">
    <source>
        <dbReference type="SAM" id="MobiDB-lite"/>
    </source>
</evidence>
<name>A0ABP4A772_9ACTN</name>
<feature type="region of interest" description="Disordered" evidence="1">
    <location>
        <begin position="134"/>
        <end position="193"/>
    </location>
</feature>
<protein>
    <recommendedName>
        <fullName evidence="5">Integral membrane protein</fullName>
    </recommendedName>
</protein>
<keyword evidence="4" id="KW-1185">Reference proteome</keyword>